<evidence type="ECO:0000313" key="2">
    <source>
        <dbReference type="Proteomes" id="UP000233551"/>
    </source>
</evidence>
<keyword evidence="2" id="KW-1185">Reference proteome</keyword>
<evidence type="ECO:0000313" key="1">
    <source>
        <dbReference type="EMBL" id="PKI51077.1"/>
    </source>
</evidence>
<dbReference type="EMBL" id="PGOL01002047">
    <property type="protein sequence ID" value="PKI51077.1"/>
    <property type="molecule type" value="Genomic_DNA"/>
</dbReference>
<organism evidence="1 2">
    <name type="scientific">Punica granatum</name>
    <name type="common">Pomegranate</name>
    <dbReference type="NCBI Taxonomy" id="22663"/>
    <lineage>
        <taxon>Eukaryota</taxon>
        <taxon>Viridiplantae</taxon>
        <taxon>Streptophyta</taxon>
        <taxon>Embryophyta</taxon>
        <taxon>Tracheophyta</taxon>
        <taxon>Spermatophyta</taxon>
        <taxon>Magnoliopsida</taxon>
        <taxon>eudicotyledons</taxon>
        <taxon>Gunneridae</taxon>
        <taxon>Pentapetalae</taxon>
        <taxon>rosids</taxon>
        <taxon>malvids</taxon>
        <taxon>Myrtales</taxon>
        <taxon>Lythraceae</taxon>
        <taxon>Punica</taxon>
    </lineage>
</organism>
<dbReference type="AlphaFoldDB" id="A0A2I0J4B4"/>
<comment type="caution">
    <text evidence="1">The sequence shown here is derived from an EMBL/GenBank/DDBJ whole genome shotgun (WGS) entry which is preliminary data.</text>
</comment>
<gene>
    <name evidence="1" type="ORF">CRG98_028506</name>
</gene>
<accession>A0A2I0J4B4</accession>
<proteinExistence type="predicted"/>
<reference evidence="1 2" key="1">
    <citation type="submission" date="2017-11" db="EMBL/GenBank/DDBJ databases">
        <title>De-novo sequencing of pomegranate (Punica granatum L.) genome.</title>
        <authorList>
            <person name="Akparov Z."/>
            <person name="Amiraslanov A."/>
            <person name="Hajiyeva S."/>
            <person name="Abbasov M."/>
            <person name="Kaur K."/>
            <person name="Hamwieh A."/>
            <person name="Solovyev V."/>
            <person name="Salamov A."/>
            <person name="Braich B."/>
            <person name="Kosarev P."/>
            <person name="Mahmoud A."/>
            <person name="Hajiyev E."/>
            <person name="Babayeva S."/>
            <person name="Izzatullayeva V."/>
            <person name="Mammadov A."/>
            <person name="Mammadov A."/>
            <person name="Sharifova S."/>
            <person name="Ojaghi J."/>
            <person name="Eynullazada K."/>
            <person name="Bayramov B."/>
            <person name="Abdulazimova A."/>
            <person name="Shahmuradov I."/>
        </authorList>
    </citation>
    <scope>NUCLEOTIDE SEQUENCE [LARGE SCALE GENOMIC DNA]</scope>
    <source>
        <strain evidence="2">cv. AG2017</strain>
        <tissue evidence="1">Leaf</tissue>
    </source>
</reference>
<name>A0A2I0J4B4_PUNGR</name>
<dbReference type="Proteomes" id="UP000233551">
    <property type="component" value="Unassembled WGS sequence"/>
</dbReference>
<protein>
    <submittedName>
        <fullName evidence="1">Uncharacterized protein</fullName>
    </submittedName>
</protein>
<sequence length="197" mass="21527">MQYAEQVPVNPASPWGKHLCTLQVRRASARDHCKSIRYAPVHIANMPGKCPCILQVHGVSACAHCKLAGQAPVIFASPLGTTSLHIQCKRKKTAIGGAKLIIAIKLGSDRFETLLPNDHHSHLWGSIKSREPSTLHENSIGSHHGDVRHENYPVGSISRTWSVFCDLCRAIWVNPTSLEPNNRHHHLGGSLGCPEPG</sequence>